<organism evidence="1 2">
    <name type="scientific">Novosphingobium mangrovi</name>
    <name type="common">ex Huang et al. 2023</name>
    <dbReference type="NCBI Taxonomy" id="2976432"/>
    <lineage>
        <taxon>Bacteria</taxon>
        <taxon>Pseudomonadati</taxon>
        <taxon>Pseudomonadota</taxon>
        <taxon>Alphaproteobacteria</taxon>
        <taxon>Sphingomonadales</taxon>
        <taxon>Sphingomonadaceae</taxon>
        <taxon>Novosphingobium</taxon>
    </lineage>
</organism>
<name>A0ABT2I691_9SPHN</name>
<dbReference type="Proteomes" id="UP001165583">
    <property type="component" value="Unassembled WGS sequence"/>
</dbReference>
<dbReference type="RefSeq" id="WP_260046372.1">
    <property type="nucleotide sequence ID" value="NZ_JANZXA010000007.1"/>
</dbReference>
<proteinExistence type="predicted"/>
<protein>
    <submittedName>
        <fullName evidence="1">Uncharacterized protein</fullName>
    </submittedName>
</protein>
<accession>A0ABT2I691</accession>
<evidence type="ECO:0000313" key="2">
    <source>
        <dbReference type="Proteomes" id="UP001165583"/>
    </source>
</evidence>
<evidence type="ECO:0000313" key="1">
    <source>
        <dbReference type="EMBL" id="MCT2400327.1"/>
    </source>
</evidence>
<sequence>MALAVEDIARIDALLEALGTGAEPDAVAYALQCLVPGVGLRQCDASDVLEDPFRSAGACDLHLLDTSNHCIRVMDSPAEATGILLAAKVVA</sequence>
<gene>
    <name evidence="1" type="ORF">NZK81_12245</name>
</gene>
<keyword evidence="2" id="KW-1185">Reference proteome</keyword>
<dbReference type="EMBL" id="JANZXA010000007">
    <property type="protein sequence ID" value="MCT2400327.1"/>
    <property type="molecule type" value="Genomic_DNA"/>
</dbReference>
<reference evidence="1" key="1">
    <citation type="submission" date="2022-09" db="EMBL/GenBank/DDBJ databases">
        <title>Novosphingobium sp. Nov., a polycyclic aromatic hydrocarbon-degrading bacterium isolated form mangrove sediments in HongKong.</title>
        <authorList>
            <person name="Hu Z."/>
        </authorList>
    </citation>
    <scope>NUCLEOTIDE SEQUENCE</scope>
    <source>
        <strain evidence="1">HK4-1</strain>
    </source>
</reference>
<comment type="caution">
    <text evidence="1">The sequence shown here is derived from an EMBL/GenBank/DDBJ whole genome shotgun (WGS) entry which is preliminary data.</text>
</comment>